<dbReference type="InterPro" id="IPR050570">
    <property type="entry name" value="Cell_wall_metabolism_enzyme"/>
</dbReference>
<evidence type="ECO:0000256" key="6">
    <source>
        <dbReference type="ARBA" id="ARBA00022833"/>
    </source>
</evidence>
<dbReference type="SUPFAM" id="SSF51261">
    <property type="entry name" value="Duplicated hybrid motif"/>
    <property type="match status" value="1"/>
</dbReference>
<dbReference type="GO" id="GO:0046872">
    <property type="term" value="F:metal ion binding"/>
    <property type="evidence" value="ECO:0007669"/>
    <property type="project" value="UniProtKB-KW"/>
</dbReference>
<feature type="domain" description="Opacity-associated protein A LysM-like" evidence="10">
    <location>
        <begin position="100"/>
        <end position="163"/>
    </location>
</feature>
<accession>A0A381XJ30</accession>
<sequence length="395" mass="44080">MKTYSGGVRHDYNDTAIKPLVAERWRWPWFLLGVFLPLITVSIVLINKTDHPEILSSASQPIEVIPGQSPLVTPSPNKTLGDSEKFYHETPEKIGTNLTLLVKNGENLDILFRRNNLSLSDLATMTQLPGIGEYLKIMMPGDIIQVTHKNGEILSLARELDEIQLLNIFRGSAGFETNIIRRELDSRKVGANGIIQTSLFEAGQIAGISDLVTMNMAGIFQWDIDFIQDVRIGDEFTVVHEELWREGVKIKDGEIIAVEFINQGISYRAVRHKTDEDSPADYFTPEGLNVRKAFIRAPVDFKRISSSFNLNRRHPILNRIRAHRGVDYAAPTGTPVKAAGDGKITFRGTRDGYGNTVILQHGNNITTLYGHMSRFAASRIGSRVEQGEVIGFVGQ</sequence>
<dbReference type="Gene3D" id="3.10.450.350">
    <property type="match status" value="1"/>
</dbReference>
<dbReference type="AlphaFoldDB" id="A0A381XJ30"/>
<evidence type="ECO:0000256" key="4">
    <source>
        <dbReference type="ARBA" id="ARBA00022723"/>
    </source>
</evidence>
<keyword evidence="5" id="KW-0378">Hydrolase</keyword>
<keyword evidence="7" id="KW-0482">Metalloprotease</keyword>
<dbReference type="EMBL" id="UINC01015292">
    <property type="protein sequence ID" value="SVA64502.1"/>
    <property type="molecule type" value="Genomic_DNA"/>
</dbReference>
<evidence type="ECO:0000256" key="2">
    <source>
        <dbReference type="ARBA" id="ARBA00004196"/>
    </source>
</evidence>
<dbReference type="PANTHER" id="PTHR21666:SF288">
    <property type="entry name" value="CELL DIVISION PROTEIN YTFB"/>
    <property type="match status" value="1"/>
</dbReference>
<dbReference type="Gene3D" id="2.70.70.10">
    <property type="entry name" value="Glucose Permease (Domain IIA)"/>
    <property type="match status" value="1"/>
</dbReference>
<protein>
    <recommendedName>
        <fullName evidence="13">LysM domain-containing protein</fullName>
    </recommendedName>
</protein>
<evidence type="ECO:0000256" key="8">
    <source>
        <dbReference type="SAM" id="Phobius"/>
    </source>
</evidence>
<dbReference type="InterPro" id="IPR007340">
    <property type="entry name" value="LysM_Opacity-associatedA"/>
</dbReference>
<keyword evidence="8" id="KW-1133">Transmembrane helix</keyword>
<evidence type="ECO:0000256" key="5">
    <source>
        <dbReference type="ARBA" id="ARBA00022801"/>
    </source>
</evidence>
<keyword evidence="8" id="KW-0812">Transmembrane</keyword>
<comment type="cofactor">
    <cofactor evidence="1">
        <name>Zn(2+)</name>
        <dbReference type="ChEBI" id="CHEBI:29105"/>
    </cofactor>
</comment>
<dbReference type="Pfam" id="PF04225">
    <property type="entry name" value="LysM_OapA"/>
    <property type="match status" value="1"/>
</dbReference>
<dbReference type="InterPro" id="IPR045834">
    <property type="entry name" value="Csd3_N2"/>
</dbReference>
<proteinExistence type="predicted"/>
<dbReference type="PANTHER" id="PTHR21666">
    <property type="entry name" value="PEPTIDASE-RELATED"/>
    <property type="match status" value="1"/>
</dbReference>
<feature type="transmembrane region" description="Helical" evidence="8">
    <location>
        <begin position="27"/>
        <end position="46"/>
    </location>
</feature>
<keyword evidence="4" id="KW-0479">Metal-binding</keyword>
<dbReference type="Pfam" id="PF19425">
    <property type="entry name" value="Csd3_N2"/>
    <property type="match status" value="1"/>
</dbReference>
<evidence type="ECO:0000259" key="9">
    <source>
        <dbReference type="Pfam" id="PF01551"/>
    </source>
</evidence>
<dbReference type="GO" id="GO:0030313">
    <property type="term" value="C:cell envelope"/>
    <property type="evidence" value="ECO:0007669"/>
    <property type="project" value="UniProtKB-SubCell"/>
</dbReference>
<feature type="domain" description="Csd3-like second N-terminal" evidence="11">
    <location>
        <begin position="191"/>
        <end position="309"/>
    </location>
</feature>
<dbReference type="InterPro" id="IPR016047">
    <property type="entry name" value="M23ase_b-sheet_dom"/>
</dbReference>
<reference evidence="12" key="1">
    <citation type="submission" date="2018-05" db="EMBL/GenBank/DDBJ databases">
        <authorList>
            <person name="Lanie J.A."/>
            <person name="Ng W.-L."/>
            <person name="Kazmierczak K.M."/>
            <person name="Andrzejewski T.M."/>
            <person name="Davidsen T.M."/>
            <person name="Wayne K.J."/>
            <person name="Tettelin H."/>
            <person name="Glass J.I."/>
            <person name="Rusch D."/>
            <person name="Podicherti R."/>
            <person name="Tsui H.-C.T."/>
            <person name="Winkler M.E."/>
        </authorList>
    </citation>
    <scope>NUCLEOTIDE SEQUENCE</scope>
</reference>
<dbReference type="Pfam" id="PF01551">
    <property type="entry name" value="Peptidase_M23"/>
    <property type="match status" value="1"/>
</dbReference>
<dbReference type="InterPro" id="IPR011055">
    <property type="entry name" value="Dup_hybrid_motif"/>
</dbReference>
<comment type="subcellular location">
    <subcellularLocation>
        <location evidence="2">Cell envelope</location>
    </subcellularLocation>
</comment>
<gene>
    <name evidence="12" type="ORF">METZ01_LOCUS117356</name>
</gene>
<evidence type="ECO:0000259" key="11">
    <source>
        <dbReference type="Pfam" id="PF19425"/>
    </source>
</evidence>
<evidence type="ECO:0008006" key="13">
    <source>
        <dbReference type="Google" id="ProtNLM"/>
    </source>
</evidence>
<evidence type="ECO:0000256" key="3">
    <source>
        <dbReference type="ARBA" id="ARBA00022670"/>
    </source>
</evidence>
<evidence type="ECO:0000313" key="12">
    <source>
        <dbReference type="EMBL" id="SVA64502.1"/>
    </source>
</evidence>
<organism evidence="12">
    <name type="scientific">marine metagenome</name>
    <dbReference type="NCBI Taxonomy" id="408172"/>
    <lineage>
        <taxon>unclassified sequences</taxon>
        <taxon>metagenomes</taxon>
        <taxon>ecological metagenomes</taxon>
    </lineage>
</organism>
<feature type="non-terminal residue" evidence="12">
    <location>
        <position position="395"/>
    </location>
</feature>
<feature type="domain" description="M23ase beta-sheet core" evidence="9">
    <location>
        <begin position="322"/>
        <end position="394"/>
    </location>
</feature>
<dbReference type="GO" id="GO:0004222">
    <property type="term" value="F:metalloendopeptidase activity"/>
    <property type="evidence" value="ECO:0007669"/>
    <property type="project" value="TreeGrafter"/>
</dbReference>
<dbReference type="CDD" id="cd12797">
    <property type="entry name" value="M23_peptidase"/>
    <property type="match status" value="1"/>
</dbReference>
<evidence type="ECO:0000259" key="10">
    <source>
        <dbReference type="Pfam" id="PF04225"/>
    </source>
</evidence>
<evidence type="ECO:0000256" key="7">
    <source>
        <dbReference type="ARBA" id="ARBA00023049"/>
    </source>
</evidence>
<evidence type="ECO:0000256" key="1">
    <source>
        <dbReference type="ARBA" id="ARBA00001947"/>
    </source>
</evidence>
<dbReference type="GO" id="GO:0006508">
    <property type="term" value="P:proteolysis"/>
    <property type="evidence" value="ECO:0007669"/>
    <property type="project" value="UniProtKB-KW"/>
</dbReference>
<name>A0A381XJ30_9ZZZZ</name>
<keyword evidence="3" id="KW-0645">Protease</keyword>
<dbReference type="GO" id="GO:0042834">
    <property type="term" value="F:peptidoglycan binding"/>
    <property type="evidence" value="ECO:0007669"/>
    <property type="project" value="InterPro"/>
</dbReference>
<keyword evidence="6" id="KW-0862">Zinc</keyword>
<keyword evidence="8" id="KW-0472">Membrane</keyword>